<evidence type="ECO:0000313" key="9">
    <source>
        <dbReference type="EMBL" id="TVY68747.1"/>
    </source>
</evidence>
<name>A0A8T9C492_9HELO</name>
<feature type="compositionally biased region" description="Polar residues" evidence="7">
    <location>
        <begin position="187"/>
        <end position="196"/>
    </location>
</feature>
<dbReference type="GO" id="GO:0046982">
    <property type="term" value="F:protein heterodimerization activity"/>
    <property type="evidence" value="ECO:0007669"/>
    <property type="project" value="InterPro"/>
</dbReference>
<dbReference type="GO" id="GO:0016251">
    <property type="term" value="F:RNA polymerase II general transcription initiation factor activity"/>
    <property type="evidence" value="ECO:0007669"/>
    <property type="project" value="TreeGrafter"/>
</dbReference>
<feature type="domain" description="Transcription factor CBF/NF-Y/archaeal histone" evidence="8">
    <location>
        <begin position="277"/>
        <end position="340"/>
    </location>
</feature>
<dbReference type="GO" id="GO:0000122">
    <property type="term" value="P:negative regulation of transcription by RNA polymerase II"/>
    <property type="evidence" value="ECO:0007669"/>
    <property type="project" value="InterPro"/>
</dbReference>
<dbReference type="Gene3D" id="1.10.20.10">
    <property type="entry name" value="Histone, subunit A"/>
    <property type="match status" value="1"/>
</dbReference>
<organism evidence="9 10">
    <name type="scientific">Lachnellula suecica</name>
    <dbReference type="NCBI Taxonomy" id="602035"/>
    <lineage>
        <taxon>Eukaryota</taxon>
        <taxon>Fungi</taxon>
        <taxon>Dikarya</taxon>
        <taxon>Ascomycota</taxon>
        <taxon>Pezizomycotina</taxon>
        <taxon>Leotiomycetes</taxon>
        <taxon>Helotiales</taxon>
        <taxon>Lachnaceae</taxon>
        <taxon>Lachnellula</taxon>
    </lineage>
</organism>
<comment type="subunit">
    <text evidence="4">Forms the NCT transcriptional regulatory complex with nctA and mot1.</text>
</comment>
<dbReference type="SUPFAM" id="SSF47113">
    <property type="entry name" value="Histone-fold"/>
    <property type="match status" value="1"/>
</dbReference>
<dbReference type="GO" id="GO:0017054">
    <property type="term" value="C:negative cofactor 2 complex"/>
    <property type="evidence" value="ECO:0007669"/>
    <property type="project" value="InterPro"/>
</dbReference>
<feature type="region of interest" description="Disordered" evidence="7">
    <location>
        <begin position="133"/>
        <end position="214"/>
    </location>
</feature>
<dbReference type="InterPro" id="IPR042225">
    <property type="entry name" value="Ncb2"/>
</dbReference>
<protein>
    <recommendedName>
        <fullName evidence="5">NCT transcriptional regulatory complex subunit B</fullName>
    </recommendedName>
    <alternativeName>
        <fullName evidence="6">Negative cofactor 2 B</fullName>
    </alternativeName>
</protein>
<evidence type="ECO:0000256" key="5">
    <source>
        <dbReference type="ARBA" id="ARBA00072420"/>
    </source>
</evidence>
<evidence type="ECO:0000256" key="4">
    <source>
        <dbReference type="ARBA" id="ARBA00065193"/>
    </source>
</evidence>
<dbReference type="InterPro" id="IPR009072">
    <property type="entry name" value="Histone-fold"/>
</dbReference>
<comment type="caution">
    <text evidence="9">The sequence shown here is derived from an EMBL/GenBank/DDBJ whole genome shotgun (WGS) entry which is preliminary data.</text>
</comment>
<evidence type="ECO:0000256" key="7">
    <source>
        <dbReference type="SAM" id="MobiDB-lite"/>
    </source>
</evidence>
<dbReference type="EMBL" id="QGMK01001443">
    <property type="protein sequence ID" value="TVY68747.1"/>
    <property type="molecule type" value="Genomic_DNA"/>
</dbReference>
<reference evidence="9 10" key="1">
    <citation type="submission" date="2018-05" db="EMBL/GenBank/DDBJ databases">
        <title>Genome sequencing and assembly of the regulated plant pathogen Lachnellula willkommii and related sister species for the development of diagnostic species identification markers.</title>
        <authorList>
            <person name="Giroux E."/>
            <person name="Bilodeau G."/>
        </authorList>
    </citation>
    <scope>NUCLEOTIDE SEQUENCE [LARGE SCALE GENOMIC DNA]</scope>
    <source>
        <strain evidence="9 10">CBS 268.59</strain>
    </source>
</reference>
<evidence type="ECO:0000259" key="8">
    <source>
        <dbReference type="Pfam" id="PF00808"/>
    </source>
</evidence>
<dbReference type="CDD" id="cd22905">
    <property type="entry name" value="HFD_Dr1"/>
    <property type="match status" value="1"/>
</dbReference>
<comment type="subcellular location">
    <subcellularLocation>
        <location evidence="1">Nucleus</location>
    </subcellularLocation>
</comment>
<dbReference type="GO" id="GO:0051123">
    <property type="term" value="P:RNA polymerase II preinitiation complex assembly"/>
    <property type="evidence" value="ECO:0007669"/>
    <property type="project" value="TreeGrafter"/>
</dbReference>
<dbReference type="AlphaFoldDB" id="A0A8T9C492"/>
<evidence type="ECO:0000256" key="6">
    <source>
        <dbReference type="ARBA" id="ARBA00079659"/>
    </source>
</evidence>
<proteinExistence type="predicted"/>
<keyword evidence="10" id="KW-1185">Reference proteome</keyword>
<dbReference type="FunFam" id="1.10.20.10:FF:000019">
    <property type="entry name" value="Negative cofactor 2 beta"/>
    <property type="match status" value="1"/>
</dbReference>
<dbReference type="PANTHER" id="PTHR46138">
    <property type="entry name" value="PROTEIN DR1"/>
    <property type="match status" value="1"/>
</dbReference>
<accession>A0A8T9C492</accession>
<comment type="function">
    <text evidence="3">Part of the NCT transcriptional regulatory complex that acts as a key regulator of ergosterol biosynthesis and the azole exporter cdr1B. The NCT complex binds the promoters of genes linked to azole susceptibility, and especially represses the expression of cdr1B transporter.</text>
</comment>
<evidence type="ECO:0000256" key="1">
    <source>
        <dbReference type="ARBA" id="ARBA00004123"/>
    </source>
</evidence>
<dbReference type="Pfam" id="PF00808">
    <property type="entry name" value="CBFD_NFYB_HMF"/>
    <property type="match status" value="1"/>
</dbReference>
<evidence type="ECO:0000256" key="3">
    <source>
        <dbReference type="ARBA" id="ARBA00053814"/>
    </source>
</evidence>
<sequence length="399" mass="44539">MADKREVNFPKLGGAKPTTAALILSIRHRDFWLRIIGFALIRNSGVLEAEHVNDNTLNGSKLNALAEEFEPGNTVNVSPPAGHSAQQQANALHPPPAMPHEHLPPRMSAQQQVNAPVDNWPLDEPQRIIGDPIQWQPPTRPGEVSRYQHAAQPPQRHQEQYENVQEYSEHSQGPSIAQGPPIAFYPSAQQGAQSQAMIYDQQARDRRNSARRPEGMAHVTLSKPASYNVDHVLRHFATVANPQILQIFEPKKLKFRASMLRFGANLFRLCTNPFFCVATVQKIVTEILPPSSGLAFGKDARDLLIECCVEFITLISSEANEISEKESKKTIACEHITKALEQLGFGDYVHDIMEVASEHKEQLKGREKKANKLEQSGLSTEQLLAMQEEAFRDAAQRHG</sequence>
<dbReference type="OrthoDB" id="601405at2759"/>
<feature type="compositionally biased region" description="Polar residues" evidence="7">
    <location>
        <begin position="161"/>
        <end position="175"/>
    </location>
</feature>
<evidence type="ECO:0000256" key="2">
    <source>
        <dbReference type="ARBA" id="ARBA00023242"/>
    </source>
</evidence>
<dbReference type="InterPro" id="IPR003958">
    <property type="entry name" value="CBFA_NFYB_domain"/>
</dbReference>
<evidence type="ECO:0000313" key="10">
    <source>
        <dbReference type="Proteomes" id="UP000469558"/>
    </source>
</evidence>
<dbReference type="PANTHER" id="PTHR46138:SF1">
    <property type="entry name" value="PROTEIN DR1"/>
    <property type="match status" value="1"/>
</dbReference>
<dbReference type="Proteomes" id="UP000469558">
    <property type="component" value="Unassembled WGS sequence"/>
</dbReference>
<keyword evidence="2" id="KW-0539">Nucleus</keyword>
<gene>
    <name evidence="9" type="primary">ncb2</name>
    <name evidence="9" type="ORF">LSUE1_G009049</name>
</gene>
<feature type="region of interest" description="Disordered" evidence="7">
    <location>
        <begin position="76"/>
        <end position="108"/>
    </location>
</feature>
<feature type="compositionally biased region" description="Basic and acidic residues" evidence="7">
    <location>
        <begin position="202"/>
        <end position="214"/>
    </location>
</feature>
<dbReference type="GO" id="GO:0017025">
    <property type="term" value="F:TBP-class protein binding"/>
    <property type="evidence" value="ECO:0007669"/>
    <property type="project" value="TreeGrafter"/>
</dbReference>